<reference evidence="4" key="1">
    <citation type="journal article" date="2019" name="Int. J. Syst. Evol. Microbiol.">
        <title>The Global Catalogue of Microorganisms (GCM) 10K type strain sequencing project: providing services to taxonomists for standard genome sequencing and annotation.</title>
        <authorList>
            <consortium name="The Broad Institute Genomics Platform"/>
            <consortium name="The Broad Institute Genome Sequencing Center for Infectious Disease"/>
            <person name="Wu L."/>
            <person name="Ma J."/>
        </authorList>
    </citation>
    <scope>NUCLEOTIDE SEQUENCE [LARGE SCALE GENOMIC DNA]</scope>
    <source>
        <strain evidence="4">CGMCC 1.12778</strain>
    </source>
</reference>
<name>A0ABQ2AWS8_9MICC</name>
<gene>
    <name evidence="3" type="ORF">GCM10007170_28810</name>
</gene>
<protein>
    <submittedName>
        <fullName evidence="3">Membrane protein</fullName>
    </submittedName>
</protein>
<evidence type="ECO:0000313" key="4">
    <source>
        <dbReference type="Proteomes" id="UP000643279"/>
    </source>
</evidence>
<proteinExistence type="predicted"/>
<sequence>MAAEPPVLPGADQARRWAAEELAKPEYREAAPSWLDTLWRNFLDWLQSLDASPAGNAPVPSLVIVLVIAAIIAAAVILARPRLNARARQASDVFERETILAAADYRDRAEAAAAAGKWGDAVVDRFRAVVRSAEGRTILDPQPGRTADEAAQALSVPFNMESRRLARAAATFDAIRYGNRAAGSADYQEMAGLDATLDAMRPAPARSTAPLP</sequence>
<keyword evidence="1" id="KW-1133">Transmembrane helix</keyword>
<keyword evidence="1" id="KW-0472">Membrane</keyword>
<feature type="domain" description="Protein-glutamine gamma-glutamyltransferase-like C-terminal" evidence="2">
    <location>
        <begin position="125"/>
        <end position="191"/>
    </location>
</feature>
<keyword evidence="1" id="KW-0812">Transmembrane</keyword>
<comment type="caution">
    <text evidence="3">The sequence shown here is derived from an EMBL/GenBank/DDBJ whole genome shotgun (WGS) entry which is preliminary data.</text>
</comment>
<organism evidence="3 4">
    <name type="scientific">Arthrobacter liuii</name>
    <dbReference type="NCBI Taxonomy" id="1476996"/>
    <lineage>
        <taxon>Bacteria</taxon>
        <taxon>Bacillati</taxon>
        <taxon>Actinomycetota</taxon>
        <taxon>Actinomycetes</taxon>
        <taxon>Micrococcales</taxon>
        <taxon>Micrococcaceae</taxon>
        <taxon>Arthrobacter</taxon>
    </lineage>
</organism>
<dbReference type="InterPro" id="IPR025403">
    <property type="entry name" value="TgpA-like_C"/>
</dbReference>
<keyword evidence="4" id="KW-1185">Reference proteome</keyword>
<evidence type="ECO:0000313" key="3">
    <source>
        <dbReference type="EMBL" id="GGH97779.1"/>
    </source>
</evidence>
<dbReference type="Pfam" id="PF13559">
    <property type="entry name" value="DUF4129"/>
    <property type="match status" value="1"/>
</dbReference>
<evidence type="ECO:0000259" key="2">
    <source>
        <dbReference type="Pfam" id="PF13559"/>
    </source>
</evidence>
<accession>A0ABQ2AWS8</accession>
<feature type="transmembrane region" description="Helical" evidence="1">
    <location>
        <begin position="59"/>
        <end position="79"/>
    </location>
</feature>
<dbReference type="EMBL" id="BMFW01000014">
    <property type="protein sequence ID" value="GGH97779.1"/>
    <property type="molecule type" value="Genomic_DNA"/>
</dbReference>
<dbReference type="Proteomes" id="UP000643279">
    <property type="component" value="Unassembled WGS sequence"/>
</dbReference>
<evidence type="ECO:0000256" key="1">
    <source>
        <dbReference type="SAM" id="Phobius"/>
    </source>
</evidence>
<dbReference type="RefSeq" id="WP_188572267.1">
    <property type="nucleotide sequence ID" value="NZ_BMFW01000014.1"/>
</dbReference>